<evidence type="ECO:0000256" key="2">
    <source>
        <dbReference type="ARBA" id="ARBA00022692"/>
    </source>
</evidence>
<evidence type="ECO:0000256" key="4">
    <source>
        <dbReference type="ARBA" id="ARBA00023136"/>
    </source>
</evidence>
<dbReference type="EMBL" id="JACIJM010000002">
    <property type="protein sequence ID" value="MBB5721255.1"/>
    <property type="molecule type" value="Genomic_DNA"/>
</dbReference>
<name>A0A7W9EYL3_9RHOB</name>
<dbReference type="NCBIfam" id="NF037976">
    <property type="entry name" value="gtrA_1"/>
    <property type="match status" value="1"/>
</dbReference>
<comment type="subcellular location">
    <subcellularLocation>
        <location evidence="1">Membrane</location>
        <topology evidence="1">Multi-pass membrane protein</topology>
    </subcellularLocation>
</comment>
<feature type="domain" description="GtrA/DPMS transmembrane" evidence="6">
    <location>
        <begin position="10"/>
        <end position="131"/>
    </location>
</feature>
<sequence>MTRLSLLGLYVVFAVIATIANLLTQRIVLFMNDGAAGFTVAVFMGTLIGLMIKYFLDKRWIFRDLTAGTAANGKKFALYSAMGIFTTAIFWITETAFWLQWRTDMMRELGAVIGLMIGYTVKYQLDRRFVFTNSAFVKPV</sequence>
<feature type="transmembrane region" description="Helical" evidence="5">
    <location>
        <begin position="35"/>
        <end position="56"/>
    </location>
</feature>
<feature type="transmembrane region" description="Helical" evidence="5">
    <location>
        <begin position="6"/>
        <end position="23"/>
    </location>
</feature>
<evidence type="ECO:0000313" key="8">
    <source>
        <dbReference type="Proteomes" id="UP000535415"/>
    </source>
</evidence>
<proteinExistence type="predicted"/>
<gene>
    <name evidence="7" type="ORF">FHS72_000862</name>
</gene>
<dbReference type="AlphaFoldDB" id="A0A7W9EYL3"/>
<feature type="transmembrane region" description="Helical" evidence="5">
    <location>
        <begin position="76"/>
        <end position="99"/>
    </location>
</feature>
<evidence type="ECO:0000259" key="6">
    <source>
        <dbReference type="Pfam" id="PF04138"/>
    </source>
</evidence>
<evidence type="ECO:0000313" key="7">
    <source>
        <dbReference type="EMBL" id="MBB5721255.1"/>
    </source>
</evidence>
<keyword evidence="4 5" id="KW-0472">Membrane</keyword>
<dbReference type="RefSeq" id="WP_183526074.1">
    <property type="nucleotide sequence ID" value="NZ_JACIJM010000002.1"/>
</dbReference>
<dbReference type="Pfam" id="PF04138">
    <property type="entry name" value="GtrA_DPMS_TM"/>
    <property type="match status" value="1"/>
</dbReference>
<organism evidence="7 8">
    <name type="scientific">Yoonia ponticola</name>
    <dbReference type="NCBI Taxonomy" id="1524255"/>
    <lineage>
        <taxon>Bacteria</taxon>
        <taxon>Pseudomonadati</taxon>
        <taxon>Pseudomonadota</taxon>
        <taxon>Alphaproteobacteria</taxon>
        <taxon>Rhodobacterales</taxon>
        <taxon>Paracoccaceae</taxon>
        <taxon>Yoonia</taxon>
    </lineage>
</organism>
<protein>
    <submittedName>
        <fullName evidence="7">Putative flippase GtrA</fullName>
    </submittedName>
</protein>
<dbReference type="GO" id="GO:0000271">
    <property type="term" value="P:polysaccharide biosynthetic process"/>
    <property type="evidence" value="ECO:0007669"/>
    <property type="project" value="InterPro"/>
</dbReference>
<dbReference type="InterPro" id="IPR007267">
    <property type="entry name" value="GtrA_DPMS_TM"/>
</dbReference>
<reference evidence="7 8" key="1">
    <citation type="submission" date="2020-08" db="EMBL/GenBank/DDBJ databases">
        <title>Genomic Encyclopedia of Type Strains, Phase IV (KMG-IV): sequencing the most valuable type-strain genomes for metagenomic binning, comparative biology and taxonomic classification.</title>
        <authorList>
            <person name="Goeker M."/>
        </authorList>
    </citation>
    <scope>NUCLEOTIDE SEQUENCE [LARGE SCALE GENOMIC DNA]</scope>
    <source>
        <strain evidence="7 8">DSM 101064</strain>
    </source>
</reference>
<comment type="caution">
    <text evidence="7">The sequence shown here is derived from an EMBL/GenBank/DDBJ whole genome shotgun (WGS) entry which is preliminary data.</text>
</comment>
<keyword evidence="8" id="KW-1185">Reference proteome</keyword>
<accession>A0A7W9EYL3</accession>
<dbReference type="Proteomes" id="UP000535415">
    <property type="component" value="Unassembled WGS sequence"/>
</dbReference>
<keyword evidence="2 5" id="KW-0812">Transmembrane</keyword>
<evidence type="ECO:0000256" key="1">
    <source>
        <dbReference type="ARBA" id="ARBA00004141"/>
    </source>
</evidence>
<dbReference type="GO" id="GO:0016020">
    <property type="term" value="C:membrane"/>
    <property type="evidence" value="ECO:0007669"/>
    <property type="project" value="UniProtKB-SubCell"/>
</dbReference>
<evidence type="ECO:0000256" key="5">
    <source>
        <dbReference type="SAM" id="Phobius"/>
    </source>
</evidence>
<keyword evidence="3 5" id="KW-1133">Transmembrane helix</keyword>
<evidence type="ECO:0000256" key="3">
    <source>
        <dbReference type="ARBA" id="ARBA00022989"/>
    </source>
</evidence>